<sequence length="102" mass="11393">MSVKITRNAAKIIKKEFEKEENQGKGLALKVFVTHSHGDHAHYGLDLVKPSDKDTVVSTDKEIDVIVDLSDPFLEGVKIDYLYFPEEGFVITNPSKGNHGDH</sequence>
<dbReference type="EMBL" id="RZNX01000006">
    <property type="protein sequence ID" value="RUT29672.1"/>
    <property type="molecule type" value="Genomic_DNA"/>
</dbReference>
<dbReference type="OrthoDB" id="2616722at2"/>
<dbReference type="AlphaFoldDB" id="A0A433X6J5"/>
<protein>
    <submittedName>
        <fullName evidence="1">Iron-sulfur cluster assembly accessory protein</fullName>
    </submittedName>
</protein>
<dbReference type="InterPro" id="IPR035903">
    <property type="entry name" value="HesB-like_dom_sf"/>
</dbReference>
<gene>
    <name evidence="1" type="ORF">EJP77_15010</name>
</gene>
<evidence type="ECO:0000313" key="1">
    <source>
        <dbReference type="EMBL" id="RUT29672.1"/>
    </source>
</evidence>
<dbReference type="Proteomes" id="UP000272464">
    <property type="component" value="Unassembled WGS sequence"/>
</dbReference>
<name>A0A433X6J5_9BACL</name>
<comment type="caution">
    <text evidence="1">The sequence shown here is derived from an EMBL/GenBank/DDBJ whole genome shotgun (WGS) entry which is preliminary data.</text>
</comment>
<accession>A0A433X6J5</accession>
<dbReference type="Gene3D" id="2.60.300.12">
    <property type="entry name" value="HesB-like domain"/>
    <property type="match status" value="1"/>
</dbReference>
<proteinExistence type="predicted"/>
<dbReference type="SUPFAM" id="SSF89360">
    <property type="entry name" value="HesB-like domain"/>
    <property type="match status" value="1"/>
</dbReference>
<organism evidence="1 2">
    <name type="scientific">Paenibacillus zeisoli</name>
    <dbReference type="NCBI Taxonomy" id="2496267"/>
    <lineage>
        <taxon>Bacteria</taxon>
        <taxon>Bacillati</taxon>
        <taxon>Bacillota</taxon>
        <taxon>Bacilli</taxon>
        <taxon>Bacillales</taxon>
        <taxon>Paenibacillaceae</taxon>
        <taxon>Paenibacillus</taxon>
    </lineage>
</organism>
<keyword evidence="2" id="KW-1185">Reference proteome</keyword>
<dbReference type="RefSeq" id="WP_127200055.1">
    <property type="nucleotide sequence ID" value="NZ_RZNX01000006.1"/>
</dbReference>
<reference evidence="1 2" key="1">
    <citation type="submission" date="2018-12" db="EMBL/GenBank/DDBJ databases">
        <authorList>
            <person name="Sun L."/>
            <person name="Chen Z."/>
        </authorList>
    </citation>
    <scope>NUCLEOTIDE SEQUENCE [LARGE SCALE GENOMIC DNA]</scope>
    <source>
        <strain evidence="1 2">3-5-3</strain>
    </source>
</reference>
<evidence type="ECO:0000313" key="2">
    <source>
        <dbReference type="Proteomes" id="UP000272464"/>
    </source>
</evidence>